<dbReference type="Proteomes" id="UP001155077">
    <property type="component" value="Unassembled WGS sequence"/>
</dbReference>
<sequence>MQNPILEFYFQLAFEDKIQELKNSFLGNEYFEKNGYTYLNSPYDYYLKEEMVIDGNDPTFTVDSIDREEFFKIQLKEERQNLFQQINSLKAHNSKNALKVILDDLKLIYEEIESKDREDVYINIVEDELIKVIYRFSKEFSSIISYHPIFTVLKPVNPNESYFQVKDLKTSFFQKLHTETSIINLIDDVQVSEKDFIDVLTSPKPSATIRFIQPNYQVAYYLESIGVFFHNLNPKSIEKSKAFYNKQNKPIKKQDLYTALSRKNKESGLWKHKIDEIIEDLRDHYSV</sequence>
<comment type="caution">
    <text evidence="1">The sequence shown here is derived from an EMBL/GenBank/DDBJ whole genome shotgun (WGS) entry which is preliminary data.</text>
</comment>
<protein>
    <submittedName>
        <fullName evidence="1">Uncharacterized protein</fullName>
    </submittedName>
</protein>
<proteinExistence type="predicted"/>
<organism evidence="1 2">
    <name type="scientific">Gramella jeungdoensis</name>
    <dbReference type="NCBI Taxonomy" id="708091"/>
    <lineage>
        <taxon>Bacteria</taxon>
        <taxon>Pseudomonadati</taxon>
        <taxon>Bacteroidota</taxon>
        <taxon>Flavobacteriia</taxon>
        <taxon>Flavobacteriales</taxon>
        <taxon>Flavobacteriaceae</taxon>
        <taxon>Christiangramia</taxon>
    </lineage>
</organism>
<evidence type="ECO:0000313" key="2">
    <source>
        <dbReference type="Proteomes" id="UP001155077"/>
    </source>
</evidence>
<gene>
    <name evidence="1" type="ORF">NE848_09160</name>
</gene>
<dbReference type="RefSeq" id="WP_252112720.1">
    <property type="nucleotide sequence ID" value="NZ_JAMSCK010000003.1"/>
</dbReference>
<evidence type="ECO:0000313" key="1">
    <source>
        <dbReference type="EMBL" id="MCM8569548.1"/>
    </source>
</evidence>
<name>A0ABT0Z2C9_9FLAO</name>
<reference evidence="1" key="1">
    <citation type="submission" date="2022-06" db="EMBL/GenBank/DDBJ databases">
        <title>Gramella sediminis sp. nov., isolated from deep-sea sediment of the Indian Ocean.</title>
        <authorList>
            <person name="Yang L."/>
        </authorList>
    </citation>
    <scope>NUCLEOTIDE SEQUENCE</scope>
    <source>
        <strain evidence="1">HMD3159</strain>
    </source>
</reference>
<keyword evidence="2" id="KW-1185">Reference proteome</keyword>
<dbReference type="EMBL" id="JAMSCK010000003">
    <property type="protein sequence ID" value="MCM8569548.1"/>
    <property type="molecule type" value="Genomic_DNA"/>
</dbReference>
<accession>A0ABT0Z2C9</accession>